<dbReference type="AlphaFoldDB" id="A1ZYC5"/>
<evidence type="ECO:0000256" key="8">
    <source>
        <dbReference type="ARBA" id="ARBA00049112"/>
    </source>
</evidence>
<reference evidence="10 11" key="1">
    <citation type="submission" date="2007-01" db="EMBL/GenBank/DDBJ databases">
        <authorList>
            <person name="Haygood M."/>
            <person name="Podell S."/>
            <person name="Anderson C."/>
            <person name="Hopkinson B."/>
            <person name="Roe K."/>
            <person name="Barbeau K."/>
            <person name="Gaasterland T."/>
            <person name="Ferriera S."/>
            <person name="Johnson J."/>
            <person name="Kravitz S."/>
            <person name="Beeson K."/>
            <person name="Sutton G."/>
            <person name="Rogers Y.-H."/>
            <person name="Friedman R."/>
            <person name="Frazier M."/>
            <person name="Venter J.C."/>
        </authorList>
    </citation>
    <scope>NUCLEOTIDE SEQUENCE [LARGE SCALE GENOMIC DNA]</scope>
    <source>
        <strain evidence="10 11">ATCC 23134</strain>
    </source>
</reference>
<feature type="domain" description="DAHP synthetase I/KDSA" evidence="9">
    <location>
        <begin position="10"/>
        <end position="267"/>
    </location>
</feature>
<evidence type="ECO:0000256" key="2">
    <source>
        <dbReference type="ARBA" id="ARBA00004756"/>
    </source>
</evidence>
<dbReference type="InterPro" id="IPR013785">
    <property type="entry name" value="Aldolase_TIM"/>
</dbReference>
<comment type="subcellular location">
    <subcellularLocation>
        <location evidence="1">Cytoplasm</location>
    </subcellularLocation>
</comment>
<dbReference type="EMBL" id="AAWS01000065">
    <property type="protein sequence ID" value="EAY24598.1"/>
    <property type="molecule type" value="Genomic_DNA"/>
</dbReference>
<comment type="pathway">
    <text evidence="3">Carbohydrate biosynthesis; 3-deoxy-D-manno-octulosonate biosynthesis; 3-deoxy-D-manno-octulosonate from D-ribulose 5-phosphate: step 2/3.</text>
</comment>
<dbReference type="eggNOG" id="COG2877">
    <property type="taxonomic scope" value="Bacteria"/>
</dbReference>
<evidence type="ECO:0000313" key="11">
    <source>
        <dbReference type="Proteomes" id="UP000004095"/>
    </source>
</evidence>
<keyword evidence="7 10" id="KW-0808">Transferase</keyword>
<dbReference type="Pfam" id="PF00793">
    <property type="entry name" value="DAHP_synth_1"/>
    <property type="match status" value="1"/>
</dbReference>
<dbReference type="GO" id="GO:0005737">
    <property type="term" value="C:cytoplasm"/>
    <property type="evidence" value="ECO:0007669"/>
    <property type="project" value="UniProtKB-SubCell"/>
</dbReference>
<evidence type="ECO:0000256" key="4">
    <source>
        <dbReference type="ARBA" id="ARBA00010499"/>
    </source>
</evidence>
<dbReference type="UniPathway" id="UPA00357">
    <property type="reaction ID" value="UER00474"/>
</dbReference>
<evidence type="ECO:0000313" key="10">
    <source>
        <dbReference type="EMBL" id="EAY24598.1"/>
    </source>
</evidence>
<accession>A1ZYC5</accession>
<evidence type="ECO:0000256" key="3">
    <source>
        <dbReference type="ARBA" id="ARBA00004845"/>
    </source>
</evidence>
<dbReference type="InterPro" id="IPR006218">
    <property type="entry name" value="DAHP1/KDSA"/>
</dbReference>
<dbReference type="RefSeq" id="WP_002704457.1">
    <property type="nucleotide sequence ID" value="NZ_AAWS01000065.1"/>
</dbReference>
<keyword evidence="6" id="KW-0963">Cytoplasm</keyword>
<dbReference type="NCBIfam" id="TIGR01362">
    <property type="entry name" value="KDO8P_synth"/>
    <property type="match status" value="1"/>
</dbReference>
<evidence type="ECO:0000256" key="1">
    <source>
        <dbReference type="ARBA" id="ARBA00004496"/>
    </source>
</evidence>
<dbReference type="GO" id="GO:0009103">
    <property type="term" value="P:lipopolysaccharide biosynthetic process"/>
    <property type="evidence" value="ECO:0007669"/>
    <property type="project" value="UniProtKB-UniPathway"/>
</dbReference>
<proteinExistence type="inferred from homology"/>
<dbReference type="Gene3D" id="3.20.20.70">
    <property type="entry name" value="Aldolase class I"/>
    <property type="match status" value="1"/>
</dbReference>
<comment type="caution">
    <text evidence="10">The sequence shown here is derived from an EMBL/GenBank/DDBJ whole genome shotgun (WGS) entry which is preliminary data.</text>
</comment>
<keyword evidence="11" id="KW-1185">Reference proteome</keyword>
<sequence length="284" mass="31387">MTKKTVQVGDITMGSSQLFLISGPCVIEEESLMMRTAEHLKKVAENLDVPIIFKSSYTKDNRSSVDYYHGPGLDEGLKILEKVKKEFGFPILSDIHHPSEAAAAGEVLDILQIPAYLCMQTSLVVEAAKTGKVVNLKHGQFLAPENMKHPVKKVQSAGNDRIVLTERGYTFGYNDLVVDPRSFYHFNQMGYPVVFDVTHSIRKYGIPSADSKGGAREFLPSLSRSGVAAGVDGVFIETHPTPETALCDAASQLCVYDIEEFMKPLLEIHAINKKYNMYPVAENS</sequence>
<evidence type="ECO:0000256" key="6">
    <source>
        <dbReference type="ARBA" id="ARBA00022490"/>
    </source>
</evidence>
<comment type="pathway">
    <text evidence="2">Bacterial outer membrane biogenesis; lipopolysaccharide biosynthesis.</text>
</comment>
<dbReference type="PANTHER" id="PTHR21057">
    <property type="entry name" value="PHOSPHO-2-DEHYDRO-3-DEOXYHEPTONATE ALDOLASE"/>
    <property type="match status" value="1"/>
</dbReference>
<name>A1ZYC5_MICM2</name>
<dbReference type="GO" id="GO:0008676">
    <property type="term" value="F:3-deoxy-8-phosphooctulonate synthase activity"/>
    <property type="evidence" value="ECO:0007669"/>
    <property type="project" value="UniProtKB-EC"/>
</dbReference>
<dbReference type="SUPFAM" id="SSF51569">
    <property type="entry name" value="Aldolase"/>
    <property type="match status" value="1"/>
</dbReference>
<evidence type="ECO:0000256" key="5">
    <source>
        <dbReference type="ARBA" id="ARBA00012693"/>
    </source>
</evidence>
<dbReference type="NCBIfam" id="NF003543">
    <property type="entry name" value="PRK05198.1"/>
    <property type="match status" value="1"/>
</dbReference>
<protein>
    <recommendedName>
        <fullName evidence="5">3-deoxy-8-phosphooctulonate synthase</fullName>
        <ecNumber evidence="5">2.5.1.55</ecNumber>
    </recommendedName>
</protein>
<organism evidence="10 11">
    <name type="scientific">Microscilla marina ATCC 23134</name>
    <dbReference type="NCBI Taxonomy" id="313606"/>
    <lineage>
        <taxon>Bacteria</taxon>
        <taxon>Pseudomonadati</taxon>
        <taxon>Bacteroidota</taxon>
        <taxon>Cytophagia</taxon>
        <taxon>Cytophagales</taxon>
        <taxon>Microscillaceae</taxon>
        <taxon>Microscilla</taxon>
    </lineage>
</organism>
<dbReference type="OrthoDB" id="9776934at2"/>
<dbReference type="InterPro" id="IPR006269">
    <property type="entry name" value="KDO8P_synthase"/>
</dbReference>
<comment type="catalytic activity">
    <reaction evidence="8">
        <text>D-arabinose 5-phosphate + phosphoenolpyruvate + H2O = 3-deoxy-alpha-D-manno-2-octulosonate-8-phosphate + phosphate</text>
        <dbReference type="Rhea" id="RHEA:14053"/>
        <dbReference type="ChEBI" id="CHEBI:15377"/>
        <dbReference type="ChEBI" id="CHEBI:43474"/>
        <dbReference type="ChEBI" id="CHEBI:57693"/>
        <dbReference type="ChEBI" id="CHEBI:58702"/>
        <dbReference type="ChEBI" id="CHEBI:85985"/>
        <dbReference type="EC" id="2.5.1.55"/>
    </reaction>
</comment>
<dbReference type="EC" id="2.5.1.55" evidence="5"/>
<gene>
    <name evidence="10" type="ORF">M23134_07709</name>
</gene>
<evidence type="ECO:0000259" key="9">
    <source>
        <dbReference type="Pfam" id="PF00793"/>
    </source>
</evidence>
<comment type="similarity">
    <text evidence="4">Belongs to the KdsA family.</text>
</comment>
<dbReference type="Proteomes" id="UP000004095">
    <property type="component" value="Unassembled WGS sequence"/>
</dbReference>
<dbReference type="UniPathway" id="UPA00030"/>
<evidence type="ECO:0000256" key="7">
    <source>
        <dbReference type="ARBA" id="ARBA00022679"/>
    </source>
</evidence>